<comment type="caution">
    <text evidence="1">The sequence shown here is derived from an EMBL/GenBank/DDBJ whole genome shotgun (WGS) entry which is preliminary data.</text>
</comment>
<name>A0ABN9ULL3_9DINO</name>
<organism evidence="1 2">
    <name type="scientific">Prorocentrum cordatum</name>
    <dbReference type="NCBI Taxonomy" id="2364126"/>
    <lineage>
        <taxon>Eukaryota</taxon>
        <taxon>Sar</taxon>
        <taxon>Alveolata</taxon>
        <taxon>Dinophyceae</taxon>
        <taxon>Prorocentrales</taxon>
        <taxon>Prorocentraceae</taxon>
        <taxon>Prorocentrum</taxon>
    </lineage>
</organism>
<accession>A0ABN9ULL3</accession>
<feature type="non-terminal residue" evidence="1">
    <location>
        <position position="1"/>
    </location>
</feature>
<dbReference type="EMBL" id="CAUYUJ010016010">
    <property type="protein sequence ID" value="CAK0860757.1"/>
    <property type="molecule type" value="Genomic_DNA"/>
</dbReference>
<evidence type="ECO:0000313" key="2">
    <source>
        <dbReference type="Proteomes" id="UP001189429"/>
    </source>
</evidence>
<reference evidence="1" key="1">
    <citation type="submission" date="2023-10" db="EMBL/GenBank/DDBJ databases">
        <authorList>
            <person name="Chen Y."/>
            <person name="Shah S."/>
            <person name="Dougan E. K."/>
            <person name="Thang M."/>
            <person name="Chan C."/>
        </authorList>
    </citation>
    <scope>NUCLEOTIDE SEQUENCE [LARGE SCALE GENOMIC DNA]</scope>
</reference>
<evidence type="ECO:0008006" key="3">
    <source>
        <dbReference type="Google" id="ProtNLM"/>
    </source>
</evidence>
<evidence type="ECO:0000313" key="1">
    <source>
        <dbReference type="EMBL" id="CAK0860757.1"/>
    </source>
</evidence>
<gene>
    <name evidence="1" type="ORF">PCOR1329_LOCUS49636</name>
</gene>
<protein>
    <recommendedName>
        <fullName evidence="3">RNA-directed RNA polymerase</fullName>
    </recommendedName>
</protein>
<dbReference type="Proteomes" id="UP001189429">
    <property type="component" value="Unassembled WGS sequence"/>
</dbReference>
<keyword evidence="2" id="KW-1185">Reference proteome</keyword>
<sequence length="779" mass="86680">DKGGQKKKLMNMQSAEADDTAAGAAATTGQDHCPMLWRLRYTLHFETADTEQELRWDHDRLASILTEGGSVNWNDAVNGKSQSGAEQLRPTIPHNSGRHWSLTYVLLLLRRCDREIRRERARLDRENVDRMLREVQRAADMGHSSTVWKFAYQVGTKYHGVRRRRFNTLPHYLPTIEEWTDTMKANARDGGFSAVVVPDPETPAEFALELRATEDPDGEWKQLRGHPSSTACVDWTGTLLALERSARLRFAPGHFAPDEIWLALMRAASAELAKGNHKRGTTAMILMHCFCPFGKAWYRGVFTRHRKQELPCHAHGYARRRARQGAQLVSRLRSWRLEKLRVSHLQVQKDMSNAFPSTSHGALADVAGEIIPDLQDQKFLLQRHSEAVMVVRVGEEKAYFAPRRGAGMGDGNAGELFVRAFVRPLEDWNRTLLQENRDTIVISEAEAPLIGAAALIDCPTAGQHIDLSMRDYADDVSHALPIADNNPFRAAALARASNSLLSSKLREQRGFAQNADKEVVLPVFVGPGDVMQLVDNRYGLAPRDVQGLDLRPLEWIQATFPVLARLALRHEHSINHLEAASYRHVQMPSKHDVIKAMQLTAKFYGTEAARLRKDNAQALAAGQIVQALEDLGIPHPRVFLALVGALIAQGDKIGQLNLQALQSHMATVNHEKPSDALLAHKAHHCRMQTTHAGEFVKLWLEVDPPELENAVVAALAQLGGKHKHGIPPRSHGARVIQSEFGIADEKGSAEGAAYEGHEAHSVDVGRPPYLSGPLLYDLV</sequence>
<proteinExistence type="predicted"/>